<dbReference type="Proteomes" id="UP000439903">
    <property type="component" value="Unassembled WGS sequence"/>
</dbReference>
<evidence type="ECO:0000256" key="1">
    <source>
        <dbReference type="SAM" id="MobiDB-lite"/>
    </source>
</evidence>
<name>A0A8H4AGD9_GIGMA</name>
<reference evidence="2 3" key="1">
    <citation type="journal article" date="2019" name="Environ. Microbiol.">
        <title>At the nexus of three kingdoms: the genome of the mycorrhizal fungus Gigaspora margarita provides insights into plant, endobacterial and fungal interactions.</title>
        <authorList>
            <person name="Venice F."/>
            <person name="Ghignone S."/>
            <person name="Salvioli di Fossalunga A."/>
            <person name="Amselem J."/>
            <person name="Novero M."/>
            <person name="Xianan X."/>
            <person name="Sedzielewska Toro K."/>
            <person name="Morin E."/>
            <person name="Lipzen A."/>
            <person name="Grigoriev I.V."/>
            <person name="Henrissat B."/>
            <person name="Martin F.M."/>
            <person name="Bonfante P."/>
        </authorList>
    </citation>
    <scope>NUCLEOTIDE SEQUENCE [LARGE SCALE GENOMIC DNA]</scope>
    <source>
        <strain evidence="2 3">BEG34</strain>
    </source>
</reference>
<sequence length="339" mass="38906">MFQGLSIKSKKTSKNTQSKKANKGKMASLESTRSTSLSESFLERFDNLGVNDNSGSNSYSNAKMSESYERTLARIIENQGEILSELKVIKDKVGRIENRLNDLEQKMDNGFDITNDKAFKEDMIKGAAKALIEKAIYPENSQIKSLWGTLMNKIKETLFSVYGNLIEPINNKANPDEVIMWKKSTKTIECYKKLFEELKEDPKNKIIMMSDHIVKKLIAINLNKLKFHKHFSISSSEDEASQEDRDKSDNNDSENDNTKQRSKRKIIQTILISNLALIQNISNGCDFTNLILKITELVDLDPEEVQEAENDPDEDVDKEKDMDDYKIMIRLSKILFFYK</sequence>
<accession>A0A8H4AGD9</accession>
<dbReference type="EMBL" id="WTPW01000642">
    <property type="protein sequence ID" value="KAF0492521.1"/>
    <property type="molecule type" value="Genomic_DNA"/>
</dbReference>
<dbReference type="AlphaFoldDB" id="A0A8H4AGD9"/>
<feature type="region of interest" description="Disordered" evidence="1">
    <location>
        <begin position="1"/>
        <end position="32"/>
    </location>
</feature>
<gene>
    <name evidence="2" type="ORF">F8M41_021675</name>
</gene>
<keyword evidence="3" id="KW-1185">Reference proteome</keyword>
<evidence type="ECO:0000313" key="2">
    <source>
        <dbReference type="EMBL" id="KAF0492521.1"/>
    </source>
</evidence>
<evidence type="ECO:0000313" key="3">
    <source>
        <dbReference type="Proteomes" id="UP000439903"/>
    </source>
</evidence>
<feature type="region of interest" description="Disordered" evidence="1">
    <location>
        <begin position="236"/>
        <end position="261"/>
    </location>
</feature>
<organism evidence="2 3">
    <name type="scientific">Gigaspora margarita</name>
    <dbReference type="NCBI Taxonomy" id="4874"/>
    <lineage>
        <taxon>Eukaryota</taxon>
        <taxon>Fungi</taxon>
        <taxon>Fungi incertae sedis</taxon>
        <taxon>Mucoromycota</taxon>
        <taxon>Glomeromycotina</taxon>
        <taxon>Glomeromycetes</taxon>
        <taxon>Diversisporales</taxon>
        <taxon>Gigasporaceae</taxon>
        <taxon>Gigaspora</taxon>
    </lineage>
</organism>
<comment type="caution">
    <text evidence="2">The sequence shown here is derived from an EMBL/GenBank/DDBJ whole genome shotgun (WGS) entry which is preliminary data.</text>
</comment>
<proteinExistence type="predicted"/>
<dbReference type="OrthoDB" id="2408226at2759"/>
<protein>
    <submittedName>
        <fullName evidence="2">Uncharacterized protein</fullName>
    </submittedName>
</protein>